<dbReference type="SUPFAM" id="SSF47781">
    <property type="entry name" value="RuvA domain 2-like"/>
    <property type="match status" value="1"/>
</dbReference>
<reference evidence="3" key="1">
    <citation type="submission" date="2023-02" db="EMBL/GenBank/DDBJ databases">
        <title>Description of Herbaspirillum huttiense subsp. nephrolepsisexaltata and Herbaspirillum huttiense subsp. lycopersicon.</title>
        <authorList>
            <person name="Poudel M."/>
            <person name="Sharma A."/>
            <person name="Goss E."/>
            <person name="Tapia J.H."/>
            <person name="Harmon C.M."/>
            <person name="Jones J.B."/>
        </authorList>
    </citation>
    <scope>NUCLEOTIDE SEQUENCE</scope>
    <source>
        <strain evidence="3">NC40101</strain>
    </source>
</reference>
<feature type="compositionally biased region" description="Low complexity" evidence="1">
    <location>
        <begin position="89"/>
        <end position="98"/>
    </location>
</feature>
<dbReference type="GO" id="GO:0015627">
    <property type="term" value="C:type II protein secretion system complex"/>
    <property type="evidence" value="ECO:0007669"/>
    <property type="project" value="TreeGrafter"/>
</dbReference>
<keyword evidence="2" id="KW-0732">Signal</keyword>
<dbReference type="InterPro" id="IPR051675">
    <property type="entry name" value="Endo/Exo/Phosphatase_dom_1"/>
</dbReference>
<evidence type="ECO:0000256" key="1">
    <source>
        <dbReference type="SAM" id="MobiDB-lite"/>
    </source>
</evidence>
<feature type="region of interest" description="Disordered" evidence="1">
    <location>
        <begin position="87"/>
        <end position="139"/>
    </location>
</feature>
<dbReference type="Pfam" id="PF12836">
    <property type="entry name" value="HHH_3"/>
    <property type="match status" value="1"/>
</dbReference>
<evidence type="ECO:0000256" key="2">
    <source>
        <dbReference type="SAM" id="SignalP"/>
    </source>
</evidence>
<dbReference type="RefSeq" id="WP_310837819.1">
    <property type="nucleotide sequence ID" value="NZ_JAVLSM010000009.1"/>
</dbReference>
<dbReference type="GO" id="GO:0015628">
    <property type="term" value="P:protein secretion by the type II secretion system"/>
    <property type="evidence" value="ECO:0007669"/>
    <property type="project" value="TreeGrafter"/>
</dbReference>
<accession>A0AAE4GA20</accession>
<feature type="chain" id="PRO_5042196142" evidence="2">
    <location>
        <begin position="20"/>
        <end position="139"/>
    </location>
</feature>
<dbReference type="Gene3D" id="1.10.150.280">
    <property type="entry name" value="AF1531-like domain"/>
    <property type="match status" value="1"/>
</dbReference>
<name>A0AAE4GA20_9BURK</name>
<feature type="compositionally biased region" description="Basic and acidic residues" evidence="1">
    <location>
        <begin position="99"/>
        <end position="139"/>
    </location>
</feature>
<dbReference type="PANTHER" id="PTHR21180">
    <property type="entry name" value="ENDONUCLEASE/EXONUCLEASE/PHOSPHATASE FAMILY DOMAIN-CONTAINING PROTEIN 1"/>
    <property type="match status" value="1"/>
</dbReference>
<gene>
    <name evidence="3" type="ORF">RJN63_09945</name>
</gene>
<dbReference type="EMBL" id="JAVRAA010000004">
    <property type="protein sequence ID" value="MDT0337148.1"/>
    <property type="molecule type" value="Genomic_DNA"/>
</dbReference>
<sequence>MLKKTLLFILSFFAATALAWAEVDVNKADQAALDGVRGIGPSMSKRILEERQKGGAFKDWADLEKRVKGIKDKAAVKLSANGLTVNGQAKTGAAAPAAKEGKAPRAENKGKDGAAKSGKNDDKTAEKGADKAQDKASGK</sequence>
<dbReference type="InterPro" id="IPR010994">
    <property type="entry name" value="RuvA_2-like"/>
</dbReference>
<dbReference type="PANTHER" id="PTHR21180:SF32">
    <property type="entry name" value="ENDONUCLEASE_EXONUCLEASE_PHOSPHATASE FAMILY DOMAIN-CONTAINING PROTEIN 1"/>
    <property type="match status" value="1"/>
</dbReference>
<protein>
    <submittedName>
        <fullName evidence="3">Helix-hairpin-helix domain-containing protein</fullName>
    </submittedName>
</protein>
<comment type="caution">
    <text evidence="3">The sequence shown here is derived from an EMBL/GenBank/DDBJ whole genome shotgun (WGS) entry which is preliminary data.</text>
</comment>
<organism evidence="3">
    <name type="scientific">Herbaspirillum huttiense subsp. nephrolepidis</name>
    <dbReference type="NCBI Taxonomy" id="3075126"/>
    <lineage>
        <taxon>Bacteria</taxon>
        <taxon>Pseudomonadati</taxon>
        <taxon>Pseudomonadota</taxon>
        <taxon>Betaproteobacteria</taxon>
        <taxon>Burkholderiales</taxon>
        <taxon>Oxalobacteraceae</taxon>
        <taxon>Herbaspirillum</taxon>
    </lineage>
</organism>
<proteinExistence type="predicted"/>
<dbReference type="AlphaFoldDB" id="A0AAE4GA20"/>
<evidence type="ECO:0000313" key="3">
    <source>
        <dbReference type="EMBL" id="MDT0337148.1"/>
    </source>
</evidence>
<feature type="signal peptide" evidence="2">
    <location>
        <begin position="1"/>
        <end position="19"/>
    </location>
</feature>